<dbReference type="GO" id="GO:0003743">
    <property type="term" value="F:translation initiation factor activity"/>
    <property type="evidence" value="ECO:0007669"/>
    <property type="project" value="UniProtKB-UniRule"/>
</dbReference>
<keyword evidence="3 6" id="KW-0694">RNA-binding</keyword>
<evidence type="ECO:0000256" key="5">
    <source>
        <dbReference type="HAMAP-Rule" id="MF_03006"/>
    </source>
</evidence>
<dbReference type="SUPFAM" id="SSF54928">
    <property type="entry name" value="RNA-binding domain, RBD"/>
    <property type="match status" value="1"/>
</dbReference>
<comment type="similarity">
    <text evidence="5">Belongs to the eIF-3 subunit G family.</text>
</comment>
<evidence type="ECO:0000256" key="2">
    <source>
        <dbReference type="ARBA" id="ARBA00022540"/>
    </source>
</evidence>
<dbReference type="Pfam" id="PF00076">
    <property type="entry name" value="RRM_1"/>
    <property type="match status" value="1"/>
</dbReference>
<evidence type="ECO:0000313" key="8">
    <source>
        <dbReference type="EMBL" id="KAA8499703.1"/>
    </source>
</evidence>
<gene>
    <name evidence="8" type="ORF">FVE85_7288</name>
</gene>
<comment type="subunit">
    <text evidence="5">Component of the eukaryotic translation initiation factor 3 (eIF-3) complex.</text>
</comment>
<protein>
    <recommendedName>
        <fullName evidence="5">Eukaryotic translation initiation factor 3 subunit G</fullName>
        <shortName evidence="5">eIF3g</shortName>
    </recommendedName>
    <alternativeName>
        <fullName evidence="5">Eukaryotic translation initiation factor 3 RNA-binding subunit</fullName>
        <shortName evidence="5">eIF-3 RNA-binding subunit</shortName>
    </alternativeName>
    <alternativeName>
        <fullName evidence="5">Eukaryotic translation initiation factor 3 subunit 4</fullName>
    </alternativeName>
</protein>
<organism evidence="8 9">
    <name type="scientific">Porphyridium purpureum</name>
    <name type="common">Red alga</name>
    <name type="synonym">Porphyridium cruentum</name>
    <dbReference type="NCBI Taxonomy" id="35688"/>
    <lineage>
        <taxon>Eukaryota</taxon>
        <taxon>Rhodophyta</taxon>
        <taxon>Bangiophyceae</taxon>
        <taxon>Porphyridiales</taxon>
        <taxon>Porphyridiaceae</taxon>
        <taxon>Porphyridium</taxon>
    </lineage>
</organism>
<proteinExistence type="inferred from homology"/>
<comment type="caution">
    <text evidence="8">The sequence shown here is derived from an EMBL/GenBank/DDBJ whole genome shotgun (WGS) entry which is preliminary data.</text>
</comment>
<keyword evidence="9" id="KW-1185">Reference proteome</keyword>
<evidence type="ECO:0000256" key="6">
    <source>
        <dbReference type="PROSITE-ProRule" id="PRU00176"/>
    </source>
</evidence>
<dbReference type="InterPro" id="IPR000504">
    <property type="entry name" value="RRM_dom"/>
</dbReference>
<comment type="subcellular location">
    <subcellularLocation>
        <location evidence="5">Cytoplasm</location>
    </subcellularLocation>
</comment>
<sequence length="320" mass="35996">MAAEDWADDEDDEFRLPPREVTTEANGLKKVVEWSVNDQHYAVKTTKVVREEKSSIVVTEGEYERMQWKKFGSCKNQPRGLEKGISTMSVDEILIDWVTPKDEEDDESEEEDQAKRELDIRKMLAADRLKRRMEERNAGVGNWAQLMAVSAGAKVEDLNPGQGAGAGGKGDKYIPPWQRNREAGAAGAGSAMNERDDSTTVRVSNVPPRTTEADLQELFSPFGRIQRIFLSRDRVTGESKGFAYVAYNLISEAAAAIQRLDGHGYDHLILRVEWAADTRGRRFNKRIASDQFPGYVAPVAILHLNIPLLFLSLRDNFTCY</sequence>
<keyword evidence="4 5" id="KW-0648">Protein biosynthesis</keyword>
<evidence type="ECO:0000256" key="3">
    <source>
        <dbReference type="ARBA" id="ARBA00022884"/>
    </source>
</evidence>
<evidence type="ECO:0000256" key="1">
    <source>
        <dbReference type="ARBA" id="ARBA00022490"/>
    </source>
</evidence>
<dbReference type="Pfam" id="PF12353">
    <property type="entry name" value="eIF3g"/>
    <property type="match status" value="1"/>
</dbReference>
<dbReference type="InterPro" id="IPR017334">
    <property type="entry name" value="eIF3_g"/>
</dbReference>
<keyword evidence="2 5" id="KW-0396">Initiation factor</keyword>
<name>A0A5J4ZAC4_PORPP</name>
<dbReference type="HAMAP" id="MF_03006">
    <property type="entry name" value="eIF3g"/>
    <property type="match status" value="1"/>
</dbReference>
<evidence type="ECO:0000256" key="4">
    <source>
        <dbReference type="ARBA" id="ARBA00022917"/>
    </source>
</evidence>
<dbReference type="EMBL" id="VRMN01000001">
    <property type="protein sequence ID" value="KAA8499703.1"/>
    <property type="molecule type" value="Genomic_DNA"/>
</dbReference>
<reference evidence="9" key="1">
    <citation type="journal article" date="2019" name="Nat. Commun.">
        <title>Expansion of phycobilisome linker gene families in mesophilic red algae.</title>
        <authorList>
            <person name="Lee J."/>
            <person name="Kim D."/>
            <person name="Bhattacharya D."/>
            <person name="Yoon H.S."/>
        </authorList>
    </citation>
    <scope>NUCLEOTIDE SEQUENCE [LARGE SCALE GENOMIC DNA]</scope>
    <source>
        <strain evidence="9">CCMP 1328</strain>
    </source>
</reference>
<keyword evidence="1 5" id="KW-0963">Cytoplasm</keyword>
<dbReference type="GO" id="GO:0016282">
    <property type="term" value="C:eukaryotic 43S preinitiation complex"/>
    <property type="evidence" value="ECO:0007669"/>
    <property type="project" value="UniProtKB-UniRule"/>
</dbReference>
<dbReference type="GO" id="GO:0005852">
    <property type="term" value="C:eukaryotic translation initiation factor 3 complex"/>
    <property type="evidence" value="ECO:0007669"/>
    <property type="project" value="UniProtKB-UniRule"/>
</dbReference>
<comment type="function">
    <text evidence="5">RNA-binding component of the eukaryotic translation initiation factor 3 (eIF-3) complex, which is involved in protein synthesis of a specialized repertoire of mRNAs and, together with other initiation factors, stimulates binding of mRNA and methionyl-tRNAi to the 40S ribosome. The eIF-3 complex specifically targets and initiates translation of a subset of mRNAs involved in cell proliferation. This subunit can bind 18S rRNA.</text>
</comment>
<dbReference type="Gene3D" id="3.30.70.330">
    <property type="match status" value="1"/>
</dbReference>
<dbReference type="GO" id="GO:0003723">
    <property type="term" value="F:RNA binding"/>
    <property type="evidence" value="ECO:0007669"/>
    <property type="project" value="UniProtKB-UniRule"/>
</dbReference>
<evidence type="ECO:0000313" key="9">
    <source>
        <dbReference type="Proteomes" id="UP000324585"/>
    </source>
</evidence>
<dbReference type="SMART" id="SM00360">
    <property type="entry name" value="RRM"/>
    <property type="match status" value="1"/>
</dbReference>
<dbReference type="PIRSF" id="PIRSF037949">
    <property type="entry name" value="Transl_init_eIF-3_RNA-bind"/>
    <property type="match status" value="1"/>
</dbReference>
<evidence type="ECO:0000259" key="7">
    <source>
        <dbReference type="PROSITE" id="PS50102"/>
    </source>
</evidence>
<accession>A0A5J4ZAC4</accession>
<dbReference type="OrthoDB" id="1749473at2759"/>
<dbReference type="PROSITE" id="PS50102">
    <property type="entry name" value="RRM"/>
    <property type="match status" value="1"/>
</dbReference>
<dbReference type="InterPro" id="IPR034240">
    <property type="entry name" value="eIF3G_RRM"/>
</dbReference>
<dbReference type="GO" id="GO:0001732">
    <property type="term" value="P:formation of cytoplasmic translation initiation complex"/>
    <property type="evidence" value="ECO:0007669"/>
    <property type="project" value="UniProtKB-UniRule"/>
</dbReference>
<dbReference type="InterPro" id="IPR035979">
    <property type="entry name" value="RBD_domain_sf"/>
</dbReference>
<dbReference type="PANTHER" id="PTHR10352">
    <property type="entry name" value="EUKARYOTIC TRANSLATION INITIATION FACTOR 3 SUBUNIT G"/>
    <property type="match status" value="1"/>
</dbReference>
<dbReference type="OMA" id="ICQGDHF"/>
<dbReference type="AlphaFoldDB" id="A0A5J4ZAC4"/>
<dbReference type="Proteomes" id="UP000324585">
    <property type="component" value="Unassembled WGS sequence"/>
</dbReference>
<feature type="domain" description="RRM" evidence="7">
    <location>
        <begin position="199"/>
        <end position="277"/>
    </location>
</feature>
<dbReference type="InterPro" id="IPR024675">
    <property type="entry name" value="eIF3g_N"/>
</dbReference>
<dbReference type="InterPro" id="IPR012677">
    <property type="entry name" value="Nucleotide-bd_a/b_plait_sf"/>
</dbReference>
<dbReference type="CDD" id="cd12408">
    <property type="entry name" value="RRM_eIF3G_like"/>
    <property type="match status" value="1"/>
</dbReference>
<dbReference type="GO" id="GO:0033290">
    <property type="term" value="C:eukaryotic 48S preinitiation complex"/>
    <property type="evidence" value="ECO:0007669"/>
    <property type="project" value="UniProtKB-UniRule"/>
</dbReference>